<sequence length="509" mass="58147">MQANASESQVLFKIEHNDKVGRYAVASCDFNPGDVIFTETPFAFGPKADSPPVCLGCCIPVNVSTFCSSCKWPVCNNKCQEIPAHKYAECSLFSKNKVQFQSIENPELTCLQYECITPLRILLAIKANPERWEEEVKMMESHNNKRKSKPIWRFNQINIVNYLRGPCKLDFDEELIHTVCGILESNAFEARSISGHPIRCLFPKLAILSHNCVSNISHSIVCTGSGDDQDFSVTVRAATKVCEGDELFSSYTYSFWPTLTRREFLKESKYFDCSCARCSDPTELGTHMSTIRCNQCTTGFLTSTNSLDNNAPWKCSNCNEPLESSHVKNLFIKIQQELDAADNSHPQIRLKLLEALLRKYEKILHPQNSYCCILRSSLIDMCGKLKNNCELDLIERKKDYCEQLLKVVDVIEPGYTRTRGVTLHELFISLVFITVNETEINKNELIRRLQEILEILEESTNILKLEPESTFEGKIGIFSKMLFQQLKEHFDDVVHGRMELTNVLYFTKK</sequence>
<dbReference type="Gene3D" id="1.10.220.160">
    <property type="match status" value="1"/>
</dbReference>
<evidence type="ECO:0000256" key="1">
    <source>
        <dbReference type="SAM" id="Coils"/>
    </source>
</evidence>
<comment type="caution">
    <text evidence="2">The sequence shown here is derived from an EMBL/GenBank/DDBJ whole genome shotgun (WGS) entry which is preliminary data.</text>
</comment>
<reference evidence="2" key="1">
    <citation type="submission" date="2019-08" db="EMBL/GenBank/DDBJ databases">
        <title>The genome of the North American firefly Photinus pyralis.</title>
        <authorList>
            <consortium name="Photinus pyralis genome working group"/>
            <person name="Fallon T.R."/>
            <person name="Sander Lower S.E."/>
            <person name="Weng J.-K."/>
        </authorList>
    </citation>
    <scope>NUCLEOTIDE SEQUENCE</scope>
    <source>
        <strain evidence="2">TRF0915ILg1</strain>
        <tissue evidence="2">Whole body</tissue>
    </source>
</reference>
<dbReference type="SUPFAM" id="SSF82199">
    <property type="entry name" value="SET domain"/>
    <property type="match status" value="1"/>
</dbReference>
<evidence type="ECO:0000313" key="2">
    <source>
        <dbReference type="EMBL" id="KAF2901270.1"/>
    </source>
</evidence>
<dbReference type="Proteomes" id="UP000801492">
    <property type="component" value="Unassembled WGS sequence"/>
</dbReference>
<dbReference type="Gene3D" id="6.10.140.2220">
    <property type="match status" value="1"/>
</dbReference>
<dbReference type="Gene3D" id="2.170.270.10">
    <property type="entry name" value="SET domain"/>
    <property type="match status" value="1"/>
</dbReference>
<dbReference type="InterPro" id="IPR046341">
    <property type="entry name" value="SET_dom_sf"/>
</dbReference>
<gene>
    <name evidence="2" type="ORF">ILUMI_04907</name>
</gene>
<dbReference type="OrthoDB" id="265717at2759"/>
<protein>
    <recommendedName>
        <fullName evidence="4">SET domain-containing protein</fullName>
    </recommendedName>
</protein>
<keyword evidence="3" id="KW-1185">Reference proteome</keyword>
<name>A0A8K0DIR7_IGNLU</name>
<dbReference type="PANTHER" id="PTHR46455">
    <property type="entry name" value="SET AND MYND DOMAIN CONTAINING, ARTHROPOD-SPECIFIC, MEMBER 4, ISOFORM A"/>
    <property type="match status" value="1"/>
</dbReference>
<proteinExistence type="predicted"/>
<keyword evidence="1" id="KW-0175">Coiled coil</keyword>
<evidence type="ECO:0008006" key="4">
    <source>
        <dbReference type="Google" id="ProtNLM"/>
    </source>
</evidence>
<dbReference type="CDD" id="cd20071">
    <property type="entry name" value="SET_SMYD"/>
    <property type="match status" value="1"/>
</dbReference>
<feature type="coiled-coil region" evidence="1">
    <location>
        <begin position="435"/>
        <end position="466"/>
    </location>
</feature>
<dbReference type="AlphaFoldDB" id="A0A8K0DIR7"/>
<accession>A0A8K0DIR7</accession>
<dbReference type="PANTHER" id="PTHR46455:SF7">
    <property type="entry name" value="RE12806P"/>
    <property type="match status" value="1"/>
</dbReference>
<organism evidence="2 3">
    <name type="scientific">Ignelater luminosus</name>
    <name type="common">Cucubano</name>
    <name type="synonym">Pyrophorus luminosus</name>
    <dbReference type="NCBI Taxonomy" id="2038154"/>
    <lineage>
        <taxon>Eukaryota</taxon>
        <taxon>Metazoa</taxon>
        <taxon>Ecdysozoa</taxon>
        <taxon>Arthropoda</taxon>
        <taxon>Hexapoda</taxon>
        <taxon>Insecta</taxon>
        <taxon>Pterygota</taxon>
        <taxon>Neoptera</taxon>
        <taxon>Endopterygota</taxon>
        <taxon>Coleoptera</taxon>
        <taxon>Polyphaga</taxon>
        <taxon>Elateriformia</taxon>
        <taxon>Elateroidea</taxon>
        <taxon>Elateridae</taxon>
        <taxon>Agrypninae</taxon>
        <taxon>Pyrophorini</taxon>
        <taxon>Ignelater</taxon>
    </lineage>
</organism>
<dbReference type="InterPro" id="IPR053010">
    <property type="entry name" value="SET_SmydA-8"/>
</dbReference>
<evidence type="ECO:0000313" key="3">
    <source>
        <dbReference type="Proteomes" id="UP000801492"/>
    </source>
</evidence>
<dbReference type="EMBL" id="VTPC01001749">
    <property type="protein sequence ID" value="KAF2901270.1"/>
    <property type="molecule type" value="Genomic_DNA"/>
</dbReference>